<comment type="similarity">
    <text evidence="1">Belongs to the ROK (NagC/XylR) family.</text>
</comment>
<sequence length="378" mass="41104">MKAVPTMAVKELNKRALTRYLYTNGPATKQVLERELGLSLPTITQNLRALEQEGLVGKGEQLESTGGRKAQTFVFESRCKAAIGVAMRANRLNLCAIDLHGHVIARHHAALPYRNTDAYYQKIGGIINDFAAKVERGGSGILGVAFAIQGIVSADGTTISFGSIMGNTGVKLGTIAQNVRYPSIMIHDSDASAMTELWLDHALSDAVCVYLEMRPGGAVIIDGQLHQGPNLRNGVIEHMTLVPGGNKCYCGQYGCMDTYCSPETLLEDGESLSGFFSVLRQGEHGHRQRFDHWLANVAQAVSNVRALLAGDIIIGGEAARYLDSDDIDHLKALVEEKSAFHDTHFVLRKSLCMEDQNIIGAALRFVQSYVADICNTEI</sequence>
<dbReference type="EMBL" id="JGZL01000012">
    <property type="protein sequence ID" value="KFI87570.1"/>
    <property type="molecule type" value="Genomic_DNA"/>
</dbReference>
<dbReference type="Pfam" id="PF00480">
    <property type="entry name" value="ROK"/>
    <property type="match status" value="1"/>
</dbReference>
<keyword evidence="3" id="KW-1185">Reference proteome</keyword>
<proteinExistence type="inferred from homology"/>
<dbReference type="eggNOG" id="COG1940">
    <property type="taxonomic scope" value="Bacteria"/>
</dbReference>
<organism evidence="2 3">
    <name type="scientific">Bifidobacterium ruminantium</name>
    <dbReference type="NCBI Taxonomy" id="78346"/>
    <lineage>
        <taxon>Bacteria</taxon>
        <taxon>Bacillati</taxon>
        <taxon>Actinomycetota</taxon>
        <taxon>Actinomycetes</taxon>
        <taxon>Bifidobacteriales</taxon>
        <taxon>Bifidobacteriaceae</taxon>
        <taxon>Bifidobacterium</taxon>
    </lineage>
</organism>
<reference evidence="2 3" key="1">
    <citation type="submission" date="2014-03" db="EMBL/GenBank/DDBJ databases">
        <title>Genomics of Bifidobacteria.</title>
        <authorList>
            <person name="Ventura M."/>
            <person name="Milani C."/>
            <person name="Lugli G.A."/>
        </authorList>
    </citation>
    <scope>NUCLEOTIDE SEQUENCE [LARGE SCALE GENOMIC DNA]</scope>
    <source>
        <strain evidence="2 3">LMG 21811</strain>
    </source>
</reference>
<dbReference type="STRING" id="78346.BRUM_0711"/>
<evidence type="ECO:0000313" key="2">
    <source>
        <dbReference type="EMBL" id="KFI87570.1"/>
    </source>
</evidence>
<dbReference type="Gene3D" id="1.10.10.10">
    <property type="entry name" value="Winged helix-like DNA-binding domain superfamily/Winged helix DNA-binding domain"/>
    <property type="match status" value="1"/>
</dbReference>
<dbReference type="PANTHER" id="PTHR18964">
    <property type="entry name" value="ROK (REPRESSOR, ORF, KINASE) FAMILY"/>
    <property type="match status" value="1"/>
</dbReference>
<comment type="caution">
    <text evidence="2">The sequence shown here is derived from an EMBL/GenBank/DDBJ whole genome shotgun (WGS) entry which is preliminary data.</text>
</comment>
<dbReference type="Gene3D" id="3.30.420.40">
    <property type="match status" value="2"/>
</dbReference>
<accession>A0A087CWC0</accession>
<protein>
    <submittedName>
        <fullName evidence="2">Transcriptional regulator, ROK family</fullName>
    </submittedName>
</protein>
<dbReference type="InterPro" id="IPR043129">
    <property type="entry name" value="ATPase_NBD"/>
</dbReference>
<dbReference type="AlphaFoldDB" id="A0A087CWC0"/>
<dbReference type="PANTHER" id="PTHR18964:SF149">
    <property type="entry name" value="BIFUNCTIONAL UDP-N-ACETYLGLUCOSAMINE 2-EPIMERASE_N-ACETYLMANNOSAMINE KINASE"/>
    <property type="match status" value="1"/>
</dbReference>
<dbReference type="InterPro" id="IPR036388">
    <property type="entry name" value="WH-like_DNA-bd_sf"/>
</dbReference>
<dbReference type="SUPFAM" id="SSF46785">
    <property type="entry name" value="Winged helix' DNA-binding domain"/>
    <property type="match status" value="1"/>
</dbReference>
<dbReference type="InterPro" id="IPR036390">
    <property type="entry name" value="WH_DNA-bd_sf"/>
</dbReference>
<dbReference type="RefSeq" id="WP_026646510.1">
    <property type="nucleotide sequence ID" value="NZ_JGZL01000012.1"/>
</dbReference>
<evidence type="ECO:0000256" key="1">
    <source>
        <dbReference type="ARBA" id="ARBA00006479"/>
    </source>
</evidence>
<name>A0A087CWC0_BIFRU</name>
<dbReference type="SUPFAM" id="SSF53067">
    <property type="entry name" value="Actin-like ATPase domain"/>
    <property type="match status" value="2"/>
</dbReference>
<dbReference type="Proteomes" id="UP000029078">
    <property type="component" value="Unassembled WGS sequence"/>
</dbReference>
<gene>
    <name evidence="2" type="ORF">BRUM_0711</name>
</gene>
<evidence type="ECO:0000313" key="3">
    <source>
        <dbReference type="Proteomes" id="UP000029078"/>
    </source>
</evidence>
<dbReference type="InterPro" id="IPR000600">
    <property type="entry name" value="ROK"/>
</dbReference>